<keyword evidence="1" id="KW-0812">Transmembrane</keyword>
<evidence type="ECO:0000313" key="2">
    <source>
        <dbReference type="EMBL" id="SFJ44048.1"/>
    </source>
</evidence>
<dbReference type="PANTHER" id="PTHR34219">
    <property type="entry name" value="IRON-REGULATED INNER MEMBRANE PROTEIN-RELATED"/>
    <property type="match status" value="1"/>
</dbReference>
<evidence type="ECO:0000256" key="1">
    <source>
        <dbReference type="SAM" id="Phobius"/>
    </source>
</evidence>
<organism evidence="2 3">
    <name type="scientific">Planctomicrobium piriforme</name>
    <dbReference type="NCBI Taxonomy" id="1576369"/>
    <lineage>
        <taxon>Bacteria</taxon>
        <taxon>Pseudomonadati</taxon>
        <taxon>Planctomycetota</taxon>
        <taxon>Planctomycetia</taxon>
        <taxon>Planctomycetales</taxon>
        <taxon>Planctomycetaceae</taxon>
        <taxon>Planctomicrobium</taxon>
    </lineage>
</organism>
<feature type="transmembrane region" description="Helical" evidence="1">
    <location>
        <begin position="425"/>
        <end position="458"/>
    </location>
</feature>
<name>A0A1I3RCN2_9PLAN</name>
<proteinExistence type="predicted"/>
<dbReference type="OrthoDB" id="111691at2"/>
<dbReference type="STRING" id="1576369.SAMN05421753_12089"/>
<accession>A0A1I3RCN2</accession>
<dbReference type="AlphaFoldDB" id="A0A1I3RCN2"/>
<dbReference type="EMBL" id="FOQD01000020">
    <property type="protein sequence ID" value="SFJ44048.1"/>
    <property type="molecule type" value="Genomic_DNA"/>
</dbReference>
<dbReference type="PANTHER" id="PTHR34219:SF1">
    <property type="entry name" value="PEPSY DOMAIN-CONTAINING PROTEIN"/>
    <property type="match status" value="1"/>
</dbReference>
<feature type="transmembrane region" description="Helical" evidence="1">
    <location>
        <begin position="384"/>
        <end position="405"/>
    </location>
</feature>
<feature type="transmembrane region" description="Helical" evidence="1">
    <location>
        <begin position="38"/>
        <end position="62"/>
    </location>
</feature>
<feature type="transmembrane region" description="Helical" evidence="1">
    <location>
        <begin position="175"/>
        <end position="196"/>
    </location>
</feature>
<feature type="transmembrane region" description="Helical" evidence="1">
    <location>
        <begin position="227"/>
        <end position="244"/>
    </location>
</feature>
<dbReference type="Pfam" id="PF03929">
    <property type="entry name" value="PepSY_TM"/>
    <property type="match status" value="1"/>
</dbReference>
<dbReference type="Proteomes" id="UP000199518">
    <property type="component" value="Unassembled WGS sequence"/>
</dbReference>
<gene>
    <name evidence="2" type="ORF">SAMN05421753_12089</name>
</gene>
<evidence type="ECO:0000313" key="3">
    <source>
        <dbReference type="Proteomes" id="UP000199518"/>
    </source>
</evidence>
<keyword evidence="3" id="KW-1185">Reference proteome</keyword>
<reference evidence="3" key="1">
    <citation type="submission" date="2016-10" db="EMBL/GenBank/DDBJ databases">
        <authorList>
            <person name="Varghese N."/>
            <person name="Submissions S."/>
        </authorList>
    </citation>
    <scope>NUCLEOTIDE SEQUENCE [LARGE SCALE GENOMIC DNA]</scope>
    <source>
        <strain evidence="3">DSM 26348</strain>
    </source>
</reference>
<keyword evidence="1" id="KW-0472">Membrane</keyword>
<dbReference type="InterPro" id="IPR005625">
    <property type="entry name" value="PepSY-ass_TM"/>
</dbReference>
<protein>
    <submittedName>
        <fullName evidence="2">Uncharacterized iron-regulated membrane protein</fullName>
    </submittedName>
</protein>
<sequence length="472" mass="52843">MTEVLTQTQQTELTDATLSDESSQALPSGSLRRMIWRWHFYAGMLVGPVLFVVALTGALYVFKDEIEGLAYARIQTATAQGAQHSLQEQVASAGLFVTKRETLLAPWRVTRLHGEHRATMVSFRGEKGLRTVHVYVNPHDAQVLGCVDTERGWPKLFATILNIHRHLFVGTIGRWITELSACWTLILLLTGLYLWWPRRLTRLGGVWVPRWRAKSYLLLRDLHALTGVYYLPVFSVIVMTGLWYSDFLGQNSRRIAENFELGRPFFSTAKRPDSKGQPPSVSPNQSVEKIMPHLDSLISIGHSRFPEKNVYVSLKNASSDQVEVGAYNPSGAAGPVFFHTLQVRPESGEVISEKQHGKLSTVQWWGTWNYPLHVGSIFGTISKVIWLLAAISLACLPLTGAWMWWKRRPAGGLGLPGKANVAAPWWLIVIISTTCCLLPLAGASVLLMLLGDWVVQIFRTSLPRSRNRTDVP</sequence>
<dbReference type="RefSeq" id="WP_092055796.1">
    <property type="nucleotide sequence ID" value="NZ_FOQD01000020.1"/>
</dbReference>
<keyword evidence="1" id="KW-1133">Transmembrane helix</keyword>